<accession>A0ABY3X394</accession>
<keyword evidence="2" id="KW-1185">Reference proteome</keyword>
<protein>
    <submittedName>
        <fullName evidence="1">Uncharacterized protein</fullName>
    </submittedName>
</protein>
<organism evidence="1 2">
    <name type="scientific">Ignatzschineria rhizosphaerae</name>
    <dbReference type="NCBI Taxonomy" id="2923279"/>
    <lineage>
        <taxon>Bacteria</taxon>
        <taxon>Pseudomonadati</taxon>
        <taxon>Pseudomonadota</taxon>
        <taxon>Gammaproteobacteria</taxon>
        <taxon>Cardiobacteriales</taxon>
        <taxon>Ignatzschineriaceae</taxon>
        <taxon>Ignatzschineria</taxon>
    </lineage>
</organism>
<dbReference type="EMBL" id="CP093379">
    <property type="protein sequence ID" value="UNM95927.1"/>
    <property type="molecule type" value="Genomic_DNA"/>
</dbReference>
<sequence>MSKVTIKFFAKNQNQYVTAKDMDFDDLVVDADGDVYAVSLGDVGKCYATEDEVYSYLHGIEPHFFVNGERIA</sequence>
<gene>
    <name evidence="1" type="ORF">MMG00_12100</name>
</gene>
<name>A0ABY3X394_9GAMM</name>
<evidence type="ECO:0000313" key="1">
    <source>
        <dbReference type="EMBL" id="UNM95927.1"/>
    </source>
</evidence>
<dbReference type="RefSeq" id="WP_242148694.1">
    <property type="nucleotide sequence ID" value="NZ_CP093379.1"/>
</dbReference>
<evidence type="ECO:0000313" key="2">
    <source>
        <dbReference type="Proteomes" id="UP000829542"/>
    </source>
</evidence>
<proteinExistence type="predicted"/>
<reference evidence="1 2" key="1">
    <citation type="submission" date="2022-03" db="EMBL/GenBank/DDBJ databases">
        <title>Ignatzschineria rhizosphaerae HR5S32.</title>
        <authorList>
            <person name="Sun J.Q."/>
            <person name="Feng J.Y."/>
        </authorList>
    </citation>
    <scope>NUCLEOTIDE SEQUENCE [LARGE SCALE GENOMIC DNA]</scope>
    <source>
        <strain evidence="1 2">HR5S32</strain>
    </source>
</reference>
<dbReference type="Proteomes" id="UP000829542">
    <property type="component" value="Chromosome"/>
</dbReference>